<accession>A0A1G8EVR1</accession>
<dbReference type="SMART" id="SM00422">
    <property type="entry name" value="HTH_MERR"/>
    <property type="match status" value="1"/>
</dbReference>
<organism evidence="4 5">
    <name type="scientific">Alteribacillus persepolensis</name>
    <dbReference type="NCBI Taxonomy" id="568899"/>
    <lineage>
        <taxon>Bacteria</taxon>
        <taxon>Bacillati</taxon>
        <taxon>Bacillota</taxon>
        <taxon>Bacilli</taxon>
        <taxon>Bacillales</taxon>
        <taxon>Bacillaceae</taxon>
        <taxon>Alteribacillus</taxon>
    </lineage>
</organism>
<dbReference type="InterPro" id="IPR000551">
    <property type="entry name" value="MerR-type_HTH_dom"/>
</dbReference>
<keyword evidence="1" id="KW-0238">DNA-binding</keyword>
<evidence type="ECO:0000256" key="1">
    <source>
        <dbReference type="ARBA" id="ARBA00023125"/>
    </source>
</evidence>
<name>A0A1G8EVR1_9BACI</name>
<dbReference type="PROSITE" id="PS50937">
    <property type="entry name" value="HTH_MERR_2"/>
    <property type="match status" value="1"/>
</dbReference>
<dbReference type="GO" id="GO:0003700">
    <property type="term" value="F:DNA-binding transcription factor activity"/>
    <property type="evidence" value="ECO:0007669"/>
    <property type="project" value="InterPro"/>
</dbReference>
<feature type="coiled-coil region" evidence="2">
    <location>
        <begin position="83"/>
        <end position="110"/>
    </location>
</feature>
<dbReference type="PANTHER" id="PTHR30204:SF96">
    <property type="entry name" value="CHROMOSOME-ANCHORING PROTEIN RACA"/>
    <property type="match status" value="1"/>
</dbReference>
<dbReference type="Gene3D" id="6.10.250.360">
    <property type="match status" value="1"/>
</dbReference>
<evidence type="ECO:0000313" key="4">
    <source>
        <dbReference type="EMBL" id="SDH73935.1"/>
    </source>
</evidence>
<dbReference type="OrthoDB" id="1894615at2"/>
<dbReference type="EMBL" id="FNDK01000010">
    <property type="protein sequence ID" value="SDH73935.1"/>
    <property type="molecule type" value="Genomic_DNA"/>
</dbReference>
<dbReference type="InterPro" id="IPR009061">
    <property type="entry name" value="DNA-bd_dom_put_sf"/>
</dbReference>
<dbReference type="Proteomes" id="UP000199163">
    <property type="component" value="Unassembled WGS sequence"/>
</dbReference>
<dbReference type="Pfam" id="PF13411">
    <property type="entry name" value="MerR_1"/>
    <property type="match status" value="1"/>
</dbReference>
<evidence type="ECO:0000313" key="5">
    <source>
        <dbReference type="Proteomes" id="UP000199163"/>
    </source>
</evidence>
<dbReference type="PANTHER" id="PTHR30204">
    <property type="entry name" value="REDOX-CYCLING DRUG-SENSING TRANSCRIPTIONAL ACTIVATOR SOXR"/>
    <property type="match status" value="1"/>
</dbReference>
<keyword evidence="5" id="KW-1185">Reference proteome</keyword>
<dbReference type="GO" id="GO:0003677">
    <property type="term" value="F:DNA binding"/>
    <property type="evidence" value="ECO:0007669"/>
    <property type="project" value="UniProtKB-KW"/>
</dbReference>
<evidence type="ECO:0000256" key="2">
    <source>
        <dbReference type="SAM" id="Coils"/>
    </source>
</evidence>
<dbReference type="CDD" id="cd01106">
    <property type="entry name" value="HTH_TipAL-Mta"/>
    <property type="match status" value="1"/>
</dbReference>
<evidence type="ECO:0000259" key="3">
    <source>
        <dbReference type="PROSITE" id="PS50937"/>
    </source>
</evidence>
<keyword evidence="2" id="KW-0175">Coiled coil</keyword>
<protein>
    <submittedName>
        <fullName evidence="4">Transcriptional regulator, MerR family</fullName>
    </submittedName>
</protein>
<proteinExistence type="predicted"/>
<feature type="domain" description="HTH merR-type" evidence="3">
    <location>
        <begin position="7"/>
        <end position="74"/>
    </location>
</feature>
<sequence>MTNNLQTIGELARKTGETIRTLRYYDEIGLLKPTQYKDGGHRLYGDAALHRLQEIQSLKFIGFSLKDIADILKQQYTPKNQLHEAITIKKEKLIQQMNDIERTIQQLDHMTSIMGEEDVIDIRVFCFIIHSFVWEHEHNQEYLLKHKYTIPAVERRRLDQQYYQLFTALKKLAADGASPSDSRCLGIMEDILLLHKKLIAALDEETWQALKQEAGSSNILSPLAAQEWNFFENVYIEYRKCLTNV</sequence>
<dbReference type="RefSeq" id="WP_091273456.1">
    <property type="nucleotide sequence ID" value="NZ_FNDK01000010.1"/>
</dbReference>
<dbReference type="Gene3D" id="1.10.1660.10">
    <property type="match status" value="1"/>
</dbReference>
<dbReference type="PRINTS" id="PR00040">
    <property type="entry name" value="HTHMERR"/>
</dbReference>
<reference evidence="4 5" key="1">
    <citation type="submission" date="2016-10" db="EMBL/GenBank/DDBJ databases">
        <authorList>
            <person name="de Groot N.N."/>
        </authorList>
    </citation>
    <scope>NUCLEOTIDE SEQUENCE [LARGE SCALE GENOMIC DNA]</scope>
    <source>
        <strain evidence="4 5">DSM 21632</strain>
    </source>
</reference>
<dbReference type="STRING" id="568899.SAMN05192534_11087"/>
<dbReference type="AlphaFoldDB" id="A0A1G8EVR1"/>
<dbReference type="SUPFAM" id="SSF46955">
    <property type="entry name" value="Putative DNA-binding domain"/>
    <property type="match status" value="1"/>
</dbReference>
<gene>
    <name evidence="4" type="ORF">SAMN05192534_11087</name>
</gene>
<dbReference type="InterPro" id="IPR047057">
    <property type="entry name" value="MerR_fam"/>
</dbReference>